<feature type="transmembrane region" description="Helical" evidence="10">
    <location>
        <begin position="467"/>
        <end position="484"/>
    </location>
</feature>
<dbReference type="GO" id="GO:0005886">
    <property type="term" value="C:plasma membrane"/>
    <property type="evidence" value="ECO:0007669"/>
    <property type="project" value="UniProtKB-SubCell"/>
</dbReference>
<evidence type="ECO:0000256" key="1">
    <source>
        <dbReference type="ARBA" id="ARBA00004651"/>
    </source>
</evidence>
<keyword evidence="8" id="KW-0046">Antibiotic resistance</keyword>
<dbReference type="GO" id="GO:0046677">
    <property type="term" value="P:response to antibiotic"/>
    <property type="evidence" value="ECO:0007669"/>
    <property type="project" value="UniProtKB-KW"/>
</dbReference>
<name>A0A4V2Y4D3_9ACTN</name>
<evidence type="ECO:0000256" key="7">
    <source>
        <dbReference type="ARBA" id="ARBA00023136"/>
    </source>
</evidence>
<keyword evidence="3" id="KW-0813">Transport</keyword>
<feature type="transmembrane region" description="Helical" evidence="10">
    <location>
        <begin position="254"/>
        <end position="272"/>
    </location>
</feature>
<evidence type="ECO:0000256" key="8">
    <source>
        <dbReference type="ARBA" id="ARBA00023251"/>
    </source>
</evidence>
<dbReference type="InterPro" id="IPR004638">
    <property type="entry name" value="EmrB-like"/>
</dbReference>
<feature type="transmembrane region" description="Helical" evidence="10">
    <location>
        <begin position="292"/>
        <end position="313"/>
    </location>
</feature>
<protein>
    <submittedName>
        <fullName evidence="12">DHA2 family efflux MFS transporter permease subunit</fullName>
    </submittedName>
</protein>
<feature type="transmembrane region" description="Helical" evidence="10">
    <location>
        <begin position="222"/>
        <end position="242"/>
    </location>
</feature>
<dbReference type="PANTHER" id="PTHR42718">
    <property type="entry name" value="MAJOR FACILITATOR SUPERFAMILY MULTIDRUG TRANSPORTER MFSC"/>
    <property type="match status" value="1"/>
</dbReference>
<dbReference type="Pfam" id="PF07690">
    <property type="entry name" value="MFS_1"/>
    <property type="match status" value="1"/>
</dbReference>
<feature type="transmembrane region" description="Helical" evidence="10">
    <location>
        <begin position="325"/>
        <end position="345"/>
    </location>
</feature>
<feature type="transmembrane region" description="Helical" evidence="10">
    <location>
        <begin position="127"/>
        <end position="152"/>
    </location>
</feature>
<accession>A0A4V2Y4D3</accession>
<keyword evidence="5 10" id="KW-0812">Transmembrane</keyword>
<dbReference type="InterPro" id="IPR011701">
    <property type="entry name" value="MFS"/>
</dbReference>
<evidence type="ECO:0000256" key="10">
    <source>
        <dbReference type="SAM" id="Phobius"/>
    </source>
</evidence>
<feature type="compositionally biased region" description="Basic and acidic residues" evidence="9">
    <location>
        <begin position="1"/>
        <end position="11"/>
    </location>
</feature>
<dbReference type="EMBL" id="SMKI01000009">
    <property type="protein sequence ID" value="TDC79915.1"/>
    <property type="molecule type" value="Genomic_DNA"/>
</dbReference>
<keyword evidence="6 10" id="KW-1133">Transmembrane helix</keyword>
<feature type="domain" description="Major facilitator superfamily (MFS) profile" evidence="11">
    <location>
        <begin position="36"/>
        <end position="488"/>
    </location>
</feature>
<evidence type="ECO:0000256" key="9">
    <source>
        <dbReference type="SAM" id="MobiDB-lite"/>
    </source>
</evidence>
<dbReference type="SUPFAM" id="SSF103473">
    <property type="entry name" value="MFS general substrate transporter"/>
    <property type="match status" value="1"/>
</dbReference>
<dbReference type="InterPro" id="IPR036259">
    <property type="entry name" value="MFS_trans_sf"/>
</dbReference>
<reference evidence="12 13" key="1">
    <citation type="submission" date="2019-03" db="EMBL/GenBank/DDBJ databases">
        <title>Draft genome sequences of novel Actinobacteria.</title>
        <authorList>
            <person name="Sahin N."/>
            <person name="Ay H."/>
            <person name="Saygin H."/>
        </authorList>
    </citation>
    <scope>NUCLEOTIDE SEQUENCE [LARGE SCALE GENOMIC DNA]</scope>
    <source>
        <strain evidence="12 13">DSM 41900</strain>
    </source>
</reference>
<evidence type="ECO:0000256" key="6">
    <source>
        <dbReference type="ARBA" id="ARBA00022989"/>
    </source>
</evidence>
<dbReference type="AlphaFoldDB" id="A0A4V2Y4D3"/>
<dbReference type="PROSITE" id="PS50850">
    <property type="entry name" value="MFS"/>
    <property type="match status" value="1"/>
</dbReference>
<keyword evidence="4" id="KW-1003">Cell membrane</keyword>
<feature type="transmembrane region" description="Helical" evidence="10">
    <location>
        <begin position="423"/>
        <end position="447"/>
    </location>
</feature>
<feature type="transmembrane region" description="Helical" evidence="10">
    <location>
        <begin position="74"/>
        <end position="95"/>
    </location>
</feature>
<evidence type="ECO:0000313" key="12">
    <source>
        <dbReference type="EMBL" id="TDC79915.1"/>
    </source>
</evidence>
<proteinExistence type="inferred from homology"/>
<evidence type="ECO:0000313" key="13">
    <source>
        <dbReference type="Proteomes" id="UP000295345"/>
    </source>
</evidence>
<keyword evidence="13" id="KW-1185">Reference proteome</keyword>
<sequence length="512" mass="52847">MRAGRQGDARPTRLVGSCAPRRPGDPPVRLVNARAVAGVIVLGALTTVLDTTIVNVALNPLAREFDVPLTTIQWIASGYTLALAAVIPATAWAMGRFGSRRLYLMAMGLFTIGSGLAGLAWNAESLIGFRVLQGLGGGMVMPVGMAIIIRVAAQEGRQGAMMSLLGLPILVGPVAGPVLGGWLVDEISWRWMFFINLPIGLLTVVLARRILPPDAPRPGRRLDVPGLLMLSPGLAAVIYGLTRASEGTDGLGSPTSFLPVVAGIALVTGFVVRALTVDEPLLDLRLLRRRPLAVGAVTSLLFVTGYFGSMLLAPMYYQDVRDTSVLVSGLLCAPLGLAAGTMMQVAGRLIDRVPPRLIVLPGVLLAATGLAAFAAQAGPDTPYLRLGIALAVTGTGVGMVMMPNIAAATRAISAADAPAASTLLNITSQVAGAIGPAMISMVLAGQLSASSRAGDPAALAGGYQHTYVWGVLVMAAAALPALLISGRPPEPVAGDGPVDRPVDVRSREVADK</sequence>
<dbReference type="NCBIfam" id="TIGR00711">
    <property type="entry name" value="efflux_EmrB"/>
    <property type="match status" value="1"/>
</dbReference>
<dbReference type="Proteomes" id="UP000295345">
    <property type="component" value="Unassembled WGS sequence"/>
</dbReference>
<evidence type="ECO:0000256" key="5">
    <source>
        <dbReference type="ARBA" id="ARBA00022692"/>
    </source>
</evidence>
<comment type="caution">
    <text evidence="12">The sequence shown here is derived from an EMBL/GenBank/DDBJ whole genome shotgun (WGS) entry which is preliminary data.</text>
</comment>
<feature type="transmembrane region" description="Helical" evidence="10">
    <location>
        <begin position="164"/>
        <end position="183"/>
    </location>
</feature>
<comment type="subcellular location">
    <subcellularLocation>
        <location evidence="1">Cell membrane</location>
        <topology evidence="1">Multi-pass membrane protein</topology>
    </subcellularLocation>
</comment>
<feature type="compositionally biased region" description="Basic and acidic residues" evidence="9">
    <location>
        <begin position="497"/>
        <end position="512"/>
    </location>
</feature>
<organism evidence="12 13">
    <name type="scientific">Streptomyces hainanensis</name>
    <dbReference type="NCBI Taxonomy" id="402648"/>
    <lineage>
        <taxon>Bacteria</taxon>
        <taxon>Bacillati</taxon>
        <taxon>Actinomycetota</taxon>
        <taxon>Actinomycetes</taxon>
        <taxon>Kitasatosporales</taxon>
        <taxon>Streptomycetaceae</taxon>
        <taxon>Streptomyces</taxon>
    </lineage>
</organism>
<dbReference type="Gene3D" id="1.20.1720.10">
    <property type="entry name" value="Multidrug resistance protein D"/>
    <property type="match status" value="1"/>
</dbReference>
<dbReference type="PANTHER" id="PTHR42718:SF9">
    <property type="entry name" value="MAJOR FACILITATOR SUPERFAMILY MULTIDRUG TRANSPORTER MFSC"/>
    <property type="match status" value="1"/>
</dbReference>
<feature type="transmembrane region" description="Helical" evidence="10">
    <location>
        <begin position="383"/>
        <end position="402"/>
    </location>
</feature>
<feature type="region of interest" description="Disordered" evidence="9">
    <location>
        <begin position="1"/>
        <end position="21"/>
    </location>
</feature>
<dbReference type="Gene3D" id="1.20.1250.20">
    <property type="entry name" value="MFS general substrate transporter like domains"/>
    <property type="match status" value="1"/>
</dbReference>
<comment type="similarity">
    <text evidence="2">Belongs to the major facilitator superfamily. EmrB family.</text>
</comment>
<dbReference type="OrthoDB" id="9812221at2"/>
<feature type="transmembrane region" description="Helical" evidence="10">
    <location>
        <begin position="102"/>
        <end position="121"/>
    </location>
</feature>
<feature type="transmembrane region" description="Helical" evidence="10">
    <location>
        <begin position="31"/>
        <end position="54"/>
    </location>
</feature>
<dbReference type="InterPro" id="IPR020846">
    <property type="entry name" value="MFS_dom"/>
</dbReference>
<feature type="transmembrane region" description="Helical" evidence="10">
    <location>
        <begin position="189"/>
        <end position="210"/>
    </location>
</feature>
<evidence type="ECO:0000256" key="4">
    <source>
        <dbReference type="ARBA" id="ARBA00022475"/>
    </source>
</evidence>
<keyword evidence="7 10" id="KW-0472">Membrane</keyword>
<evidence type="ECO:0000256" key="3">
    <source>
        <dbReference type="ARBA" id="ARBA00022448"/>
    </source>
</evidence>
<evidence type="ECO:0000259" key="11">
    <source>
        <dbReference type="PROSITE" id="PS50850"/>
    </source>
</evidence>
<dbReference type="GO" id="GO:0022857">
    <property type="term" value="F:transmembrane transporter activity"/>
    <property type="evidence" value="ECO:0007669"/>
    <property type="project" value="InterPro"/>
</dbReference>
<evidence type="ECO:0000256" key="2">
    <source>
        <dbReference type="ARBA" id="ARBA00008537"/>
    </source>
</evidence>
<gene>
    <name evidence="12" type="ORF">E1283_01710</name>
</gene>
<feature type="region of interest" description="Disordered" evidence="9">
    <location>
        <begin position="489"/>
        <end position="512"/>
    </location>
</feature>
<feature type="transmembrane region" description="Helical" evidence="10">
    <location>
        <begin position="357"/>
        <end position="377"/>
    </location>
</feature>